<dbReference type="InterPro" id="IPR041664">
    <property type="entry name" value="AAA_16"/>
</dbReference>
<protein>
    <submittedName>
        <fullName evidence="4">SARP family transcriptional regulator</fullName>
    </submittedName>
</protein>
<dbReference type="SUPFAM" id="SSF52540">
    <property type="entry name" value="P-loop containing nucleoside triphosphate hydrolases"/>
    <property type="match status" value="1"/>
</dbReference>
<reference evidence="4 5" key="1">
    <citation type="journal article" date="2015" name="Int. J. Syst. Evol. Microbiol.">
        <title>Micromonospora costi sp. nov., isolated from a leaf of Costus speciosus.</title>
        <authorList>
            <person name="Thawai C."/>
        </authorList>
    </citation>
    <scope>NUCLEOTIDE SEQUENCE [LARGE SCALE GENOMIC DNA]</scope>
    <source>
        <strain evidence="4 5">CS1-12</strain>
    </source>
</reference>
<comment type="caution">
    <text evidence="4">The sequence shown here is derived from an EMBL/GenBank/DDBJ whole genome shotgun (WGS) entry which is preliminary data.</text>
</comment>
<sequence>MGRPTAGPGAPHTALLPRPAPQDPRSRRRCAARPPLRRLPARRRPRPHRPAPFRTLTAQARQQHRSDADRAGLLRDALTLWRGVPLAGLPSPWAADVRAALHRQYQDATLAWAEAELRLGNAAATADRLTDLLAADPFAEPVAAMLMRVRHALGRAADALNLYATIRTRLAEELGTDPTAELQAVHQMILRGTTSTPPAAPTPAHRPALLPPDAYGFVGREAQLTRLDEALNRPARQPTALPICIVTGAPGVGKTALAVHWAHRVRHRFPDGQLYLDLRGFGPGPSALTTAQAVRRFLDALGIAPRRVPADVDAQLDLYRSELASRRVLLLLDNARDVAQARPLLAGGAGSMVLLTSRSRLTGLVATGGAQPVHLDVFSQAESRQFLLRRIDDGRADADPAAIARITEHCGRLPLALAMVAAQAVQRPAFPLATLTEDLARPGSRLDALGGDDAATDLRSVFAHSYAALDPAAARLFTLLGVWSEPEVTLATAASLAGTPLPDTRRTLARLADAHLVVERSTGRYVVHDLLLEYAGERHLDDAAREAATRRALDHLLHTAHAANVALATRRVPNPLAPPRRGVVVEPVGSMDDAFDWFSRELTHLTGAVERAGRTRALTTYVPQLADAMSTFLYRRGYWAEQLAVQEAALRASRELGHVAGEARARLLIGHALTPIGRHDDAEDNYLSALTLFTTVGDIDSQAQTHRHLAWLNECRDRYTDALRHAREALALTAKAGTEHAQAEALNQAGWYHTLLDQYTEAVDYSQRALHLHRRQGNRAGEANALDSLGYAFHRQGRHADAIRHYERALGLFRTIGARLDEAEVLDHLGDAHAAVGAGEAARAAWTDALAIVEPLGYAGASALRAKLNSQTAPGTQPPWPAPKEA</sequence>
<dbReference type="OrthoDB" id="7628974at2"/>
<dbReference type="SMART" id="SM00028">
    <property type="entry name" value="TPR"/>
    <property type="match status" value="5"/>
</dbReference>
<evidence type="ECO:0000256" key="1">
    <source>
        <dbReference type="PROSITE-ProRule" id="PRU00339"/>
    </source>
</evidence>
<keyword evidence="1" id="KW-0802">TPR repeat</keyword>
<feature type="repeat" description="TPR" evidence="1">
    <location>
        <begin position="783"/>
        <end position="816"/>
    </location>
</feature>
<keyword evidence="5" id="KW-1185">Reference proteome</keyword>
<dbReference type="SUPFAM" id="SSF48452">
    <property type="entry name" value="TPR-like"/>
    <property type="match status" value="3"/>
</dbReference>
<evidence type="ECO:0000313" key="4">
    <source>
        <dbReference type="EMBL" id="RKN53045.1"/>
    </source>
</evidence>
<dbReference type="InterPro" id="IPR011990">
    <property type="entry name" value="TPR-like_helical_dom_sf"/>
</dbReference>
<dbReference type="SMART" id="SM01043">
    <property type="entry name" value="BTAD"/>
    <property type="match status" value="1"/>
</dbReference>
<organism evidence="4 5">
    <name type="scientific">Micromonospora costi</name>
    <dbReference type="NCBI Taxonomy" id="1530042"/>
    <lineage>
        <taxon>Bacteria</taxon>
        <taxon>Bacillati</taxon>
        <taxon>Actinomycetota</taxon>
        <taxon>Actinomycetes</taxon>
        <taxon>Micromonosporales</taxon>
        <taxon>Micromonosporaceae</taxon>
        <taxon>Micromonospora</taxon>
    </lineage>
</organism>
<dbReference type="AlphaFoldDB" id="A0A3A9ZXM8"/>
<dbReference type="CDD" id="cd15831">
    <property type="entry name" value="BTAD"/>
    <property type="match status" value="1"/>
</dbReference>
<feature type="domain" description="Bacterial transcriptional activator" evidence="3">
    <location>
        <begin position="53"/>
        <end position="190"/>
    </location>
</feature>
<feature type="region of interest" description="Disordered" evidence="2">
    <location>
        <begin position="1"/>
        <end position="68"/>
    </location>
</feature>
<feature type="compositionally biased region" description="Basic residues" evidence="2">
    <location>
        <begin position="26"/>
        <end position="51"/>
    </location>
</feature>
<dbReference type="Gene3D" id="1.25.40.10">
    <property type="entry name" value="Tetratricopeptide repeat domain"/>
    <property type="match status" value="2"/>
</dbReference>
<dbReference type="EMBL" id="RBAN01000004">
    <property type="protein sequence ID" value="RKN53045.1"/>
    <property type="molecule type" value="Genomic_DNA"/>
</dbReference>
<dbReference type="InterPro" id="IPR027417">
    <property type="entry name" value="P-loop_NTPase"/>
</dbReference>
<gene>
    <name evidence="4" type="ORF">D7193_24985</name>
</gene>
<name>A0A3A9ZXM8_9ACTN</name>
<evidence type="ECO:0000259" key="3">
    <source>
        <dbReference type="SMART" id="SM01043"/>
    </source>
</evidence>
<evidence type="ECO:0000256" key="2">
    <source>
        <dbReference type="SAM" id="MobiDB-lite"/>
    </source>
</evidence>
<evidence type="ECO:0000313" key="5">
    <source>
        <dbReference type="Proteomes" id="UP000279968"/>
    </source>
</evidence>
<dbReference type="InterPro" id="IPR005158">
    <property type="entry name" value="BTAD"/>
</dbReference>
<dbReference type="Proteomes" id="UP000279968">
    <property type="component" value="Unassembled WGS sequence"/>
</dbReference>
<dbReference type="PRINTS" id="PR00364">
    <property type="entry name" value="DISEASERSIST"/>
</dbReference>
<dbReference type="InterPro" id="IPR019734">
    <property type="entry name" value="TPR_rpt"/>
</dbReference>
<dbReference type="PROSITE" id="PS50005">
    <property type="entry name" value="TPR"/>
    <property type="match status" value="1"/>
</dbReference>
<dbReference type="Pfam" id="PF03704">
    <property type="entry name" value="BTAD"/>
    <property type="match status" value="1"/>
</dbReference>
<dbReference type="PANTHER" id="PTHR47691:SF3">
    <property type="entry name" value="HTH-TYPE TRANSCRIPTIONAL REGULATOR RV0890C-RELATED"/>
    <property type="match status" value="1"/>
</dbReference>
<accession>A0A3A9ZXM8</accession>
<dbReference type="Pfam" id="PF13424">
    <property type="entry name" value="TPR_12"/>
    <property type="match status" value="2"/>
</dbReference>
<dbReference type="Pfam" id="PF13191">
    <property type="entry name" value="AAA_16"/>
    <property type="match status" value="1"/>
</dbReference>
<dbReference type="PANTHER" id="PTHR47691">
    <property type="entry name" value="REGULATOR-RELATED"/>
    <property type="match status" value="1"/>
</dbReference>
<proteinExistence type="predicted"/>
<dbReference type="Gene3D" id="3.40.50.300">
    <property type="entry name" value="P-loop containing nucleotide triphosphate hydrolases"/>
    <property type="match status" value="1"/>
</dbReference>